<organism evidence="3 4">
    <name type="scientific">Folsomia candida</name>
    <name type="common">Springtail</name>
    <dbReference type="NCBI Taxonomy" id="158441"/>
    <lineage>
        <taxon>Eukaryota</taxon>
        <taxon>Metazoa</taxon>
        <taxon>Ecdysozoa</taxon>
        <taxon>Arthropoda</taxon>
        <taxon>Hexapoda</taxon>
        <taxon>Collembola</taxon>
        <taxon>Entomobryomorpha</taxon>
        <taxon>Isotomoidea</taxon>
        <taxon>Isotomidae</taxon>
        <taxon>Proisotominae</taxon>
        <taxon>Folsomia</taxon>
    </lineage>
</organism>
<dbReference type="SMART" id="SM00408">
    <property type="entry name" value="IGc2"/>
    <property type="match status" value="2"/>
</dbReference>
<keyword evidence="1" id="KW-0472">Membrane</keyword>
<dbReference type="InterPro" id="IPR036179">
    <property type="entry name" value="Ig-like_dom_sf"/>
</dbReference>
<dbReference type="Pfam" id="PF07679">
    <property type="entry name" value="I-set"/>
    <property type="match status" value="1"/>
</dbReference>
<evidence type="ECO:0000313" key="3">
    <source>
        <dbReference type="EMBL" id="OXA51663.1"/>
    </source>
</evidence>
<comment type="caution">
    <text evidence="3">The sequence shown here is derived from an EMBL/GenBank/DDBJ whole genome shotgun (WGS) entry which is preliminary data.</text>
</comment>
<dbReference type="PROSITE" id="PS50835">
    <property type="entry name" value="IG_LIKE"/>
    <property type="match status" value="1"/>
</dbReference>
<keyword evidence="1" id="KW-1133">Transmembrane helix</keyword>
<dbReference type="InterPro" id="IPR013783">
    <property type="entry name" value="Ig-like_fold"/>
</dbReference>
<dbReference type="PANTHER" id="PTHR47633:SF4">
    <property type="entry name" value="MYOPALLADIN ISOFORM X1"/>
    <property type="match status" value="1"/>
</dbReference>
<dbReference type="SUPFAM" id="SSF48726">
    <property type="entry name" value="Immunoglobulin"/>
    <property type="match status" value="1"/>
</dbReference>
<dbReference type="InterPro" id="IPR007110">
    <property type="entry name" value="Ig-like_dom"/>
</dbReference>
<name>A0A226E273_FOLCA</name>
<gene>
    <name evidence="3" type="ORF">Fcan01_13671</name>
</gene>
<reference evidence="3 4" key="1">
    <citation type="submission" date="2015-12" db="EMBL/GenBank/DDBJ databases">
        <title>The genome of Folsomia candida.</title>
        <authorList>
            <person name="Faddeeva A."/>
            <person name="Derks M.F."/>
            <person name="Anvar Y."/>
            <person name="Smit S."/>
            <person name="Van Straalen N."/>
            <person name="Roelofs D."/>
        </authorList>
    </citation>
    <scope>NUCLEOTIDE SEQUENCE [LARGE SCALE GENOMIC DNA]</scope>
    <source>
        <strain evidence="3 4">VU population</strain>
        <tissue evidence="3">Whole body</tissue>
    </source>
</reference>
<evidence type="ECO:0000259" key="2">
    <source>
        <dbReference type="PROSITE" id="PS50835"/>
    </source>
</evidence>
<accession>A0A226E273</accession>
<protein>
    <submittedName>
        <fullName evidence="3">Telokin</fullName>
    </submittedName>
</protein>
<feature type="domain" description="Ig-like" evidence="2">
    <location>
        <begin position="445"/>
        <end position="536"/>
    </location>
</feature>
<evidence type="ECO:0000313" key="4">
    <source>
        <dbReference type="Proteomes" id="UP000198287"/>
    </source>
</evidence>
<sequence length="598" mass="67956">MYLTTSRRVSDEDIDNKASYRYWAELALFGDSRMYIGNYVCKSSVDDHDRKSSNFTLFWEGGPFDQVFVLSGKNIIIYIEPDDSVIFPCHVNDPFANVTLKREDQILSKTQNLSDTWVPVGSNNNNKWEYRPEIGFIYRGNGKLPVEDYPPSGNYKCVLENVEDQGQGSEDVVYMSFYLGVEKDIKLDKPIITNATLRLNQREMRYECCSSSAKPPRIHVHSCCDPATCKELIPAMKTQQSSFSSASQMTSAVNKFFAPQSTNMFSSHKGSCSYTHAWPSQAEVEIVQCIGDGITAVEKFLPRIDQWDNASLQKWVNLVPMMWRNPTYQVKEESNKTDSYLVYSGTSVVFTCQTTYYFFSYGIRFSTHNSDGKRTLLPDNFETEQRKKYPTFEFILLLHNPPLAAEINITITPDIKSLTCHVPITNSSAWMEKTVHLRVKSGEKPGIITDAQLSETIVWTLNATQKSLICKTTGDPEPRVIWTKDDKPITSNFNATRHTDGSYILYIPKVTHDIQGKYSCIAMNFKGQAVKTFTVFAEEMETTHAAVIIIITILILIILLGVGVLVRRTMLQRKSLDNLREHVYPREEGIEPQNGIEG</sequence>
<dbReference type="Proteomes" id="UP000198287">
    <property type="component" value="Unassembled WGS sequence"/>
</dbReference>
<evidence type="ECO:0000256" key="1">
    <source>
        <dbReference type="SAM" id="Phobius"/>
    </source>
</evidence>
<dbReference type="InterPro" id="IPR013098">
    <property type="entry name" value="Ig_I-set"/>
</dbReference>
<dbReference type="AlphaFoldDB" id="A0A226E273"/>
<proteinExistence type="predicted"/>
<dbReference type="Gene3D" id="2.60.40.10">
    <property type="entry name" value="Immunoglobulins"/>
    <property type="match status" value="2"/>
</dbReference>
<dbReference type="InterPro" id="IPR003598">
    <property type="entry name" value="Ig_sub2"/>
</dbReference>
<dbReference type="PANTHER" id="PTHR47633">
    <property type="entry name" value="IMMUNOGLOBULIN"/>
    <property type="match status" value="1"/>
</dbReference>
<keyword evidence="1" id="KW-0812">Transmembrane</keyword>
<feature type="transmembrane region" description="Helical" evidence="1">
    <location>
        <begin position="545"/>
        <end position="566"/>
    </location>
</feature>
<dbReference type="OrthoDB" id="5985519at2759"/>
<dbReference type="EMBL" id="LNIX01000007">
    <property type="protein sequence ID" value="OXA51663.1"/>
    <property type="molecule type" value="Genomic_DNA"/>
</dbReference>
<keyword evidence="4" id="KW-1185">Reference proteome</keyword>
<dbReference type="CDD" id="cd00096">
    <property type="entry name" value="Ig"/>
    <property type="match status" value="1"/>
</dbReference>